<protein>
    <submittedName>
        <fullName evidence="4">Putative response regulator receiver protein</fullName>
    </submittedName>
</protein>
<evidence type="ECO:0000256" key="1">
    <source>
        <dbReference type="ARBA" id="ARBA00022801"/>
    </source>
</evidence>
<feature type="modified residue" description="4-aspartylphosphate" evidence="2">
    <location>
        <position position="63"/>
    </location>
</feature>
<dbReference type="Proteomes" id="UP000016587">
    <property type="component" value="Chromosome"/>
</dbReference>
<keyword evidence="5" id="KW-1185">Reference proteome</keyword>
<dbReference type="GO" id="GO:0000160">
    <property type="term" value="P:phosphorelay signal transduction system"/>
    <property type="evidence" value="ECO:0007669"/>
    <property type="project" value="InterPro"/>
</dbReference>
<evidence type="ECO:0000313" key="5">
    <source>
        <dbReference type="Proteomes" id="UP000016587"/>
    </source>
</evidence>
<dbReference type="InterPro" id="IPR001789">
    <property type="entry name" value="Sig_transdc_resp-reg_receiver"/>
</dbReference>
<keyword evidence="2" id="KW-0597">Phosphoprotein</keyword>
<dbReference type="eggNOG" id="COG3437">
    <property type="taxonomic scope" value="Bacteria"/>
</dbReference>
<dbReference type="InterPro" id="IPR052016">
    <property type="entry name" value="Bact_Sigma-Reg"/>
</dbReference>
<dbReference type="PANTHER" id="PTHR43156:SF2">
    <property type="entry name" value="STAGE II SPORULATION PROTEIN E"/>
    <property type="match status" value="1"/>
</dbReference>
<dbReference type="KEGG" id="dgg:DGI_0101"/>
<dbReference type="HOGENOM" id="CLU_000445_43_7_7"/>
<dbReference type="STRING" id="1121448.DGI_0101"/>
<dbReference type="PROSITE" id="PS50110">
    <property type="entry name" value="RESPONSE_REGULATORY"/>
    <property type="match status" value="1"/>
</dbReference>
<keyword evidence="1" id="KW-0378">Hydrolase</keyword>
<dbReference type="Pfam" id="PF00072">
    <property type="entry name" value="Response_reg"/>
    <property type="match status" value="1"/>
</dbReference>
<feature type="domain" description="Response regulatory" evidence="3">
    <location>
        <begin position="15"/>
        <end position="130"/>
    </location>
</feature>
<dbReference type="SUPFAM" id="SSF81606">
    <property type="entry name" value="PP2C-like"/>
    <property type="match status" value="1"/>
</dbReference>
<dbReference type="eggNOG" id="COG2208">
    <property type="taxonomic scope" value="Bacteria"/>
</dbReference>
<gene>
    <name evidence="4" type="ORF">DGI_0101</name>
</gene>
<organism evidence="4 5">
    <name type="scientific">Megalodesulfovibrio gigas (strain ATCC 19364 / DSM 1382 / NCIMB 9332 / VKM B-1759)</name>
    <name type="common">Desulfovibrio gigas</name>
    <dbReference type="NCBI Taxonomy" id="1121448"/>
    <lineage>
        <taxon>Bacteria</taxon>
        <taxon>Pseudomonadati</taxon>
        <taxon>Thermodesulfobacteriota</taxon>
        <taxon>Desulfovibrionia</taxon>
        <taxon>Desulfovibrionales</taxon>
        <taxon>Desulfovibrionaceae</taxon>
        <taxon>Megalodesulfovibrio</taxon>
    </lineage>
</organism>
<dbReference type="Pfam" id="PF07228">
    <property type="entry name" value="SpoIIE"/>
    <property type="match status" value="1"/>
</dbReference>
<dbReference type="SMART" id="SM00331">
    <property type="entry name" value="PP2C_SIG"/>
    <property type="match status" value="1"/>
</dbReference>
<evidence type="ECO:0000259" key="3">
    <source>
        <dbReference type="PROSITE" id="PS50110"/>
    </source>
</evidence>
<dbReference type="Gene3D" id="3.60.40.10">
    <property type="entry name" value="PPM-type phosphatase domain"/>
    <property type="match status" value="1"/>
</dbReference>
<dbReference type="PATRIC" id="fig|1121448.10.peg.100"/>
<dbReference type="InterPro" id="IPR036457">
    <property type="entry name" value="PPM-type-like_dom_sf"/>
</dbReference>
<evidence type="ECO:0000313" key="4">
    <source>
        <dbReference type="EMBL" id="AGW12038.1"/>
    </source>
</evidence>
<dbReference type="SMART" id="SM00448">
    <property type="entry name" value="REC"/>
    <property type="match status" value="1"/>
</dbReference>
<reference evidence="5" key="2">
    <citation type="submission" date="2013-07" db="EMBL/GenBank/DDBJ databases">
        <authorList>
            <person name="Morais-Silva F.O."/>
            <person name="Rezende A.M."/>
            <person name="Pimentel C."/>
            <person name="Resende D.M."/>
            <person name="Santos C.I."/>
            <person name="Clemente C."/>
            <person name="de Oliveira L.M."/>
            <person name="da Silva S.M."/>
            <person name="Costa D.A."/>
            <person name="Varela-Raposo A."/>
            <person name="Horacio E.C.A."/>
            <person name="Matos M."/>
            <person name="Flores O."/>
            <person name="Ruiz J.C."/>
            <person name="Rodrigues-Pousada C."/>
        </authorList>
    </citation>
    <scope>NUCLEOTIDE SEQUENCE [LARGE SCALE GENOMIC DNA]</scope>
    <source>
        <strain evidence="5">ATCC 19364 / DSM 1382 / NCIMB 9332 / VKM B-1759</strain>
    </source>
</reference>
<dbReference type="GO" id="GO:0016791">
    <property type="term" value="F:phosphatase activity"/>
    <property type="evidence" value="ECO:0007669"/>
    <property type="project" value="TreeGrafter"/>
</dbReference>
<name>T2G6Y3_MEGG1</name>
<dbReference type="InterPro" id="IPR001932">
    <property type="entry name" value="PPM-type_phosphatase-like_dom"/>
</dbReference>
<dbReference type="InterPro" id="IPR011006">
    <property type="entry name" value="CheY-like_superfamily"/>
</dbReference>
<evidence type="ECO:0000256" key="2">
    <source>
        <dbReference type="PROSITE-ProRule" id="PRU00169"/>
    </source>
</evidence>
<dbReference type="RefSeq" id="WP_021758611.1">
    <property type="nucleotide sequence ID" value="NC_022444.1"/>
</dbReference>
<proteinExistence type="predicted"/>
<dbReference type="AlphaFoldDB" id="T2G6Y3"/>
<dbReference type="SUPFAM" id="SSF52172">
    <property type="entry name" value="CheY-like"/>
    <property type="match status" value="1"/>
</dbReference>
<accession>T2G6Y3</accession>
<dbReference type="Gene3D" id="3.40.50.2300">
    <property type="match status" value="1"/>
</dbReference>
<dbReference type="EMBL" id="CP006585">
    <property type="protein sequence ID" value="AGW12038.1"/>
    <property type="molecule type" value="Genomic_DNA"/>
</dbReference>
<reference evidence="4 5" key="1">
    <citation type="journal article" date="2013" name="J. Bacteriol.">
        <title>Roles of HynAB and Ech, the only two hydrogenases found in the model sulfate reducer Desulfovibrio gigas.</title>
        <authorList>
            <person name="Morais-Silva F.O."/>
            <person name="Santos C.I."/>
            <person name="Rodrigues R."/>
            <person name="Pereira I.A."/>
            <person name="Rodrigues-Pousada C."/>
        </authorList>
    </citation>
    <scope>NUCLEOTIDE SEQUENCE [LARGE SCALE GENOMIC DNA]</scope>
    <source>
        <strain evidence="5">ATCC 19364 / DSM 1382 / NCIMB 9332 / VKM B-1759</strain>
    </source>
</reference>
<dbReference type="OrthoDB" id="20101at2"/>
<dbReference type="PANTHER" id="PTHR43156">
    <property type="entry name" value="STAGE II SPORULATION PROTEIN E-RELATED"/>
    <property type="match status" value="1"/>
</dbReference>
<sequence>MPNTTPATASEADISVLLVDDSKVIRLSLAAMLGGRYRVREARNGRDAIAQYHLEKPDIMILDVNMPELDGFGVVDYVRNEVHDQETFILVLTAEDDRTVRPRILSLGANDFLAKPCERVELLARTQVAARQMRLTRSLKASLASLAGELHTVGRLQQIMLPQASPFLKGLAVDSLYRPSGHASGDYFDYFPVGEHVLRLVVADVSGHGARAACLMAIVRTIFHVSKTLHMDLTPTMELLNDQFLEILAAAPDHLTCFVADIDRRRNTITWCNAGHCPPLLFSPNGFSRRLDPTAPLMGFFRAPWLTHTLPWTRGSRLFCYTDGFFEWLLPDADQHMLGLDRFVELAISLEAARQQDASPARFLERLDQALSRLANALPVAEFPDPAQAMPAAPLAPTFRDDCTALWVEALE</sequence>